<dbReference type="InterPro" id="IPR006094">
    <property type="entry name" value="Oxid_FAD_bind_N"/>
</dbReference>
<dbReference type="EMBL" id="DTCK01000007">
    <property type="protein sequence ID" value="HGQ35135.1"/>
    <property type="molecule type" value="Genomic_DNA"/>
</dbReference>
<dbReference type="Gene3D" id="3.30.465.10">
    <property type="match status" value="1"/>
</dbReference>
<comment type="caution">
    <text evidence="7">The sequence shown here is derived from an EMBL/GenBank/DDBJ whole genome shotgun (WGS) entry which is preliminary data.</text>
</comment>
<gene>
    <name evidence="7" type="ORF">ENU08_05640</name>
    <name evidence="6" type="ORF">ENU41_00440</name>
</gene>
<comment type="cofactor">
    <cofactor evidence="1">
        <name>FAD</name>
        <dbReference type="ChEBI" id="CHEBI:57692"/>
    </cofactor>
</comment>
<dbReference type="Gene3D" id="1.10.45.10">
    <property type="entry name" value="Vanillyl-alcohol Oxidase, Chain A, domain 4"/>
    <property type="match status" value="1"/>
</dbReference>
<keyword evidence="3" id="KW-0274">FAD</keyword>
<protein>
    <submittedName>
        <fullName evidence="7">FAD-binding oxidoreductase</fullName>
    </submittedName>
</protein>
<feature type="domain" description="FAD-binding PCMH-type" evidence="5">
    <location>
        <begin position="41"/>
        <end position="219"/>
    </location>
</feature>
<evidence type="ECO:0000256" key="1">
    <source>
        <dbReference type="ARBA" id="ARBA00001974"/>
    </source>
</evidence>
<evidence type="ECO:0000256" key="4">
    <source>
        <dbReference type="ARBA" id="ARBA00023002"/>
    </source>
</evidence>
<name>A0A7C4NQ31_9CREN</name>
<dbReference type="GO" id="GO:0016491">
    <property type="term" value="F:oxidoreductase activity"/>
    <property type="evidence" value="ECO:0007669"/>
    <property type="project" value="UniProtKB-KW"/>
</dbReference>
<dbReference type="InterPro" id="IPR051914">
    <property type="entry name" value="FAD-linked_OxidoTrans_Type4"/>
</dbReference>
<reference evidence="7" key="1">
    <citation type="journal article" date="2020" name="mSystems">
        <title>Genome- and Community-Level Interaction Insights into Carbon Utilization and Element Cycling Functions of Hydrothermarchaeota in Hydrothermal Sediment.</title>
        <authorList>
            <person name="Zhou Z."/>
            <person name="Liu Y."/>
            <person name="Xu W."/>
            <person name="Pan J."/>
            <person name="Luo Z.H."/>
            <person name="Li M."/>
        </authorList>
    </citation>
    <scope>NUCLEOTIDE SEQUENCE [LARGE SCALE GENOMIC DNA]</scope>
    <source>
        <strain evidence="7">SpSt-637</strain>
        <strain evidence="6">SpSt-667</strain>
    </source>
</reference>
<dbReference type="Gene3D" id="3.30.70.2740">
    <property type="match status" value="1"/>
</dbReference>
<dbReference type="PROSITE" id="PS51387">
    <property type="entry name" value="FAD_PCMH"/>
    <property type="match status" value="1"/>
</dbReference>
<dbReference type="InterPro" id="IPR016171">
    <property type="entry name" value="Vanillyl_alc_oxidase_C-sub2"/>
</dbReference>
<dbReference type="SUPFAM" id="SSF56176">
    <property type="entry name" value="FAD-binding/transporter-associated domain-like"/>
    <property type="match status" value="1"/>
</dbReference>
<sequence>MTIPRLAIDELKSIVGDKWVVEDPLAIERYLYDETALPVRPKANKDIVVVKPGSVEEVSGVIKVANKYRIPVYPRGGGTSLVGGAVPTAPGIVLCFERMDKVQIDKDNMVAEVEAGATLGKLIEEAEKHNLMFPAHPGDEGASIGGLIACNAGGSRAIRTGVMRNYVLGLEVVLPTGDVIKLGGKTIKNNMGFNLAHLFVGSEGLLGIIVKACLRLYPRWRYTATVILPYSDRASAFRVAKKILFSGLTPLAIEYFDKRVIEASAKHLGVSWPIPVGQYYTMIILAEPMEETVFAELELIDKISREEGGEEPYIFQRDDEQKHVLNIRSEIYTSLKPETFDILDTTVPVGAIDKFIEKVNELEKKHSIWLPAYGHVGDGNIHIHILNYPNFTLDMLEKIKDEIYDIAIELGGTITGEHGIGYIRKKYVERLLGDTWVKTVRALKQVLDPNNILNPDKVLP</sequence>
<dbReference type="AlphaFoldDB" id="A0A7C4NQ31"/>
<evidence type="ECO:0000256" key="2">
    <source>
        <dbReference type="ARBA" id="ARBA00022630"/>
    </source>
</evidence>
<dbReference type="InterPro" id="IPR036318">
    <property type="entry name" value="FAD-bd_PCMH-like_sf"/>
</dbReference>
<dbReference type="InterPro" id="IPR004113">
    <property type="entry name" value="FAD-bd_oxidored_4_C"/>
</dbReference>
<dbReference type="FunFam" id="1.10.45.10:FF:000001">
    <property type="entry name" value="D-lactate dehydrogenase mitochondrial"/>
    <property type="match status" value="1"/>
</dbReference>
<dbReference type="Pfam" id="PF01565">
    <property type="entry name" value="FAD_binding_4"/>
    <property type="match status" value="1"/>
</dbReference>
<evidence type="ECO:0000313" key="6">
    <source>
        <dbReference type="EMBL" id="HGQ35135.1"/>
    </source>
</evidence>
<evidence type="ECO:0000256" key="3">
    <source>
        <dbReference type="ARBA" id="ARBA00022827"/>
    </source>
</evidence>
<dbReference type="InterPro" id="IPR016164">
    <property type="entry name" value="FAD-linked_Oxase-like_C"/>
</dbReference>
<keyword evidence="4" id="KW-0560">Oxidoreductase</keyword>
<proteinExistence type="predicted"/>
<dbReference type="InterPro" id="IPR016169">
    <property type="entry name" value="FAD-bd_PCMH_sub2"/>
</dbReference>
<accession>A0A7C4NQ31</accession>
<evidence type="ECO:0000313" key="7">
    <source>
        <dbReference type="EMBL" id="HGQ64710.1"/>
    </source>
</evidence>
<dbReference type="InterPro" id="IPR016166">
    <property type="entry name" value="FAD-bd_PCMH"/>
</dbReference>
<keyword evidence="2" id="KW-0285">Flavoprotein</keyword>
<dbReference type="GO" id="GO:0071949">
    <property type="term" value="F:FAD binding"/>
    <property type="evidence" value="ECO:0007669"/>
    <property type="project" value="InterPro"/>
</dbReference>
<dbReference type="EMBL" id="DTBD01000049">
    <property type="protein sequence ID" value="HGQ64710.1"/>
    <property type="molecule type" value="Genomic_DNA"/>
</dbReference>
<evidence type="ECO:0000259" key="5">
    <source>
        <dbReference type="PROSITE" id="PS51387"/>
    </source>
</evidence>
<dbReference type="Pfam" id="PF02913">
    <property type="entry name" value="FAD-oxidase_C"/>
    <property type="match status" value="1"/>
</dbReference>
<dbReference type="PANTHER" id="PTHR42934:SF2">
    <property type="entry name" value="GLYCOLATE OXIDASE SUBUNIT GLCD"/>
    <property type="match status" value="1"/>
</dbReference>
<dbReference type="SUPFAM" id="SSF55103">
    <property type="entry name" value="FAD-linked oxidases, C-terminal domain"/>
    <property type="match status" value="1"/>
</dbReference>
<dbReference type="PANTHER" id="PTHR42934">
    <property type="entry name" value="GLYCOLATE OXIDASE SUBUNIT GLCD"/>
    <property type="match status" value="1"/>
</dbReference>
<organism evidence="7">
    <name type="scientific">Ignisphaera aggregans</name>
    <dbReference type="NCBI Taxonomy" id="334771"/>
    <lineage>
        <taxon>Archaea</taxon>
        <taxon>Thermoproteota</taxon>
        <taxon>Thermoprotei</taxon>
        <taxon>Desulfurococcales</taxon>
        <taxon>Desulfurococcaceae</taxon>
        <taxon>Ignisphaera</taxon>
    </lineage>
</organism>